<dbReference type="EMBL" id="FOBF01000001">
    <property type="protein sequence ID" value="SEK31082.1"/>
    <property type="molecule type" value="Genomic_DNA"/>
</dbReference>
<evidence type="ECO:0000256" key="1">
    <source>
        <dbReference type="SAM" id="MobiDB-lite"/>
    </source>
</evidence>
<dbReference type="Proteomes" id="UP000198953">
    <property type="component" value="Unassembled WGS sequence"/>
</dbReference>
<evidence type="ECO:0000313" key="3">
    <source>
        <dbReference type="Proteomes" id="UP000198953"/>
    </source>
</evidence>
<keyword evidence="3" id="KW-1185">Reference proteome</keyword>
<accession>A0A1H7G2R7</accession>
<dbReference type="AlphaFoldDB" id="A0A1H7G2R7"/>
<feature type="compositionally biased region" description="Polar residues" evidence="1">
    <location>
        <begin position="92"/>
        <end position="101"/>
    </location>
</feature>
<name>A0A1H7G2R7_9ACTN</name>
<gene>
    <name evidence="2" type="ORF">SAMN05660976_00231</name>
</gene>
<dbReference type="OrthoDB" id="3537083at2"/>
<protein>
    <submittedName>
        <fullName evidence="2">Uncharacterized protein</fullName>
    </submittedName>
</protein>
<dbReference type="RefSeq" id="WP_091097619.1">
    <property type="nucleotide sequence ID" value="NZ_FOBF01000001.1"/>
</dbReference>
<reference evidence="2 3" key="1">
    <citation type="submission" date="2016-10" db="EMBL/GenBank/DDBJ databases">
        <authorList>
            <person name="de Groot N.N."/>
        </authorList>
    </citation>
    <scope>NUCLEOTIDE SEQUENCE [LARGE SCALE GENOMIC DNA]</scope>
    <source>
        <strain evidence="2 3">DSM 43357</strain>
    </source>
</reference>
<proteinExistence type="predicted"/>
<sequence>MATQEQINAARRTIEQLHDQHASDVRRLIGLLESGAMKGKAADKLIADCHAWEAAYKGVFRRALALVESMPAQPETAEQRSDPLGLGPGRLPSQTSGTPYR</sequence>
<evidence type="ECO:0000313" key="2">
    <source>
        <dbReference type="EMBL" id="SEK31082.1"/>
    </source>
</evidence>
<dbReference type="STRING" id="46177.SAMN05660976_00231"/>
<organism evidence="2 3">
    <name type="scientific">Nonomuraea pusilla</name>
    <dbReference type="NCBI Taxonomy" id="46177"/>
    <lineage>
        <taxon>Bacteria</taxon>
        <taxon>Bacillati</taxon>
        <taxon>Actinomycetota</taxon>
        <taxon>Actinomycetes</taxon>
        <taxon>Streptosporangiales</taxon>
        <taxon>Streptosporangiaceae</taxon>
        <taxon>Nonomuraea</taxon>
    </lineage>
</organism>
<feature type="region of interest" description="Disordered" evidence="1">
    <location>
        <begin position="70"/>
        <end position="101"/>
    </location>
</feature>